<dbReference type="Proteomes" id="UP000469385">
    <property type="component" value="Unassembled WGS sequence"/>
</dbReference>
<dbReference type="RefSeq" id="WP_157397508.1">
    <property type="nucleotide sequence ID" value="NZ_WSEL01000003.1"/>
</dbReference>
<dbReference type="InterPro" id="IPR036908">
    <property type="entry name" value="RlpA-like_sf"/>
</dbReference>
<dbReference type="EC" id="4.2.2.-" evidence="3"/>
<name>A0A6N8IRN8_9BURK</name>
<dbReference type="InterPro" id="IPR012997">
    <property type="entry name" value="RplA"/>
</dbReference>
<evidence type="ECO:0000256" key="2">
    <source>
        <dbReference type="ARBA" id="ARBA00023316"/>
    </source>
</evidence>
<comment type="caution">
    <text evidence="7">The sequence shown here is derived from an EMBL/GenBank/DDBJ whole genome shotgun (WGS) entry which is preliminary data.</text>
</comment>
<keyword evidence="8" id="KW-1185">Reference proteome</keyword>
<dbReference type="HAMAP" id="MF_02071">
    <property type="entry name" value="RlpA"/>
    <property type="match status" value="1"/>
</dbReference>
<feature type="region of interest" description="Disordered" evidence="5">
    <location>
        <begin position="28"/>
        <end position="88"/>
    </location>
</feature>
<dbReference type="EMBL" id="WSEL01000003">
    <property type="protein sequence ID" value="MVQ29507.1"/>
    <property type="molecule type" value="Genomic_DNA"/>
</dbReference>
<protein>
    <recommendedName>
        <fullName evidence="3">Endolytic peptidoglycan transglycosylase RlpA</fullName>
        <ecNumber evidence="3">4.2.2.-</ecNumber>
    </recommendedName>
</protein>
<proteinExistence type="inferred from homology"/>
<dbReference type="AlphaFoldDB" id="A0A6N8IRN8"/>
<evidence type="ECO:0000256" key="4">
    <source>
        <dbReference type="RuleBase" id="RU003495"/>
    </source>
</evidence>
<feature type="domain" description="RlpA-like protein double-psi beta-barrel" evidence="6">
    <location>
        <begin position="51"/>
        <end position="141"/>
    </location>
</feature>
<dbReference type="NCBIfam" id="TIGR00413">
    <property type="entry name" value="rlpA"/>
    <property type="match status" value="1"/>
</dbReference>
<dbReference type="PANTHER" id="PTHR34183">
    <property type="entry name" value="ENDOLYTIC PEPTIDOGLYCAN TRANSGLYCOSYLASE RLPA"/>
    <property type="match status" value="1"/>
</dbReference>
<gene>
    <name evidence="3" type="primary">rlpA</name>
    <name evidence="7" type="ORF">GON04_08610</name>
</gene>
<dbReference type="GO" id="GO:0000270">
    <property type="term" value="P:peptidoglycan metabolic process"/>
    <property type="evidence" value="ECO:0007669"/>
    <property type="project" value="UniProtKB-UniRule"/>
</dbReference>
<reference evidence="7 8" key="1">
    <citation type="submission" date="2019-12" db="EMBL/GenBank/DDBJ databases">
        <authorList>
            <person name="Huq M.A."/>
        </authorList>
    </citation>
    <scope>NUCLEOTIDE SEQUENCE [LARGE SCALE GENOMIC DNA]</scope>
    <source>
        <strain evidence="7 8">MAH-25</strain>
    </source>
</reference>
<dbReference type="Pfam" id="PF03330">
    <property type="entry name" value="DPBB_1"/>
    <property type="match status" value="1"/>
</dbReference>
<organism evidence="7 8">
    <name type="scientific">Ramlibacter pinisoli</name>
    <dbReference type="NCBI Taxonomy" id="2682844"/>
    <lineage>
        <taxon>Bacteria</taxon>
        <taxon>Pseudomonadati</taxon>
        <taxon>Pseudomonadota</taxon>
        <taxon>Betaproteobacteria</taxon>
        <taxon>Burkholderiales</taxon>
        <taxon>Comamonadaceae</taxon>
        <taxon>Ramlibacter</taxon>
    </lineage>
</organism>
<dbReference type="CDD" id="cd22268">
    <property type="entry name" value="DPBB_RlpA-like"/>
    <property type="match status" value="1"/>
</dbReference>
<comment type="function">
    <text evidence="3">Lytic transglycosylase with a strong preference for naked glycan strands that lack stem peptides.</text>
</comment>
<feature type="compositionally biased region" description="Basic and acidic residues" evidence="5">
    <location>
        <begin position="32"/>
        <end position="48"/>
    </location>
</feature>
<keyword evidence="3" id="KW-0732">Signal</keyword>
<feature type="signal peptide" evidence="3">
    <location>
        <begin position="1"/>
        <end position="27"/>
    </location>
</feature>
<sequence length="162" mass="16908" precursor="true">MHIARIHRQGRQLAVFVAALATAAAFAGDAPPRPDHPAAKGHQLDRSGSKQVGKASFYAPQFAGRKMADGTPMDPREDNAASKTLPLGTKARVTNLETGRSAEVTIQDRGPYVDGRIVDLSPATAAKIGLTQQAGIAPVEVAPISVPLPDGTTRLGIAANDR</sequence>
<dbReference type="PANTHER" id="PTHR34183:SF8">
    <property type="entry name" value="ENDOLYTIC PEPTIDOGLYCAN TRANSGLYCOSYLASE RLPA-RELATED"/>
    <property type="match status" value="1"/>
</dbReference>
<comment type="similarity">
    <text evidence="3 4">Belongs to the RlpA family.</text>
</comment>
<feature type="chain" id="PRO_5027182647" description="Endolytic peptidoglycan transglycosylase RlpA" evidence="3">
    <location>
        <begin position="28"/>
        <end position="162"/>
    </location>
</feature>
<evidence type="ECO:0000256" key="3">
    <source>
        <dbReference type="HAMAP-Rule" id="MF_02071"/>
    </source>
</evidence>
<dbReference type="InterPro" id="IPR034718">
    <property type="entry name" value="RlpA"/>
</dbReference>
<dbReference type="InterPro" id="IPR009009">
    <property type="entry name" value="RlpA-like_DPBB"/>
</dbReference>
<dbReference type="SUPFAM" id="SSF50685">
    <property type="entry name" value="Barwin-like endoglucanases"/>
    <property type="match status" value="1"/>
</dbReference>
<evidence type="ECO:0000313" key="8">
    <source>
        <dbReference type="Proteomes" id="UP000469385"/>
    </source>
</evidence>
<keyword evidence="2 3" id="KW-0961">Cell wall biogenesis/degradation</keyword>
<evidence type="ECO:0000256" key="5">
    <source>
        <dbReference type="SAM" id="MobiDB-lite"/>
    </source>
</evidence>
<dbReference type="GO" id="GO:0071555">
    <property type="term" value="P:cell wall organization"/>
    <property type="evidence" value="ECO:0007669"/>
    <property type="project" value="UniProtKB-KW"/>
</dbReference>
<evidence type="ECO:0000313" key="7">
    <source>
        <dbReference type="EMBL" id="MVQ29507.1"/>
    </source>
</evidence>
<evidence type="ECO:0000256" key="1">
    <source>
        <dbReference type="ARBA" id="ARBA00023239"/>
    </source>
</evidence>
<keyword evidence="1 3" id="KW-0456">Lyase</keyword>
<evidence type="ECO:0000259" key="6">
    <source>
        <dbReference type="Pfam" id="PF03330"/>
    </source>
</evidence>
<dbReference type="Gene3D" id="2.40.40.10">
    <property type="entry name" value="RlpA-like domain"/>
    <property type="match status" value="1"/>
</dbReference>
<dbReference type="GO" id="GO:0008932">
    <property type="term" value="F:lytic endotransglycosylase activity"/>
    <property type="evidence" value="ECO:0007669"/>
    <property type="project" value="UniProtKB-UniRule"/>
</dbReference>
<accession>A0A6N8IRN8</accession>